<dbReference type="GO" id="GO:0004497">
    <property type="term" value="F:monooxygenase activity"/>
    <property type="evidence" value="ECO:0007669"/>
    <property type="project" value="UniProtKB-KW"/>
</dbReference>
<dbReference type="InterPro" id="IPR051260">
    <property type="entry name" value="Diverse_substr_monoxygenases"/>
</dbReference>
<dbReference type="InterPro" id="IPR036661">
    <property type="entry name" value="Luciferase-like_sf"/>
</dbReference>
<feature type="domain" description="Luciferase-like" evidence="5">
    <location>
        <begin position="30"/>
        <end position="234"/>
    </location>
</feature>
<dbReference type="InterPro" id="IPR011251">
    <property type="entry name" value="Luciferase-like_dom"/>
</dbReference>
<keyword evidence="2" id="KW-0288">FMN</keyword>
<reference evidence="6 7" key="1">
    <citation type="journal article" date="2018" name="Nat. Biotechnol.">
        <title>A standardized bacterial taxonomy based on genome phylogeny substantially revises the tree of life.</title>
        <authorList>
            <person name="Parks D.H."/>
            <person name="Chuvochina M."/>
            <person name="Waite D.W."/>
            <person name="Rinke C."/>
            <person name="Skarshewski A."/>
            <person name="Chaumeil P.A."/>
            <person name="Hugenholtz P."/>
        </authorList>
    </citation>
    <scope>NUCLEOTIDE SEQUENCE [LARGE SCALE GENOMIC DNA]</scope>
    <source>
        <strain evidence="6">UBA11247</strain>
    </source>
</reference>
<comment type="caution">
    <text evidence="6">The sequence shown here is derived from an EMBL/GenBank/DDBJ whole genome shotgun (WGS) entry which is preliminary data.</text>
</comment>
<accession>A0A3D4SYQ4</accession>
<evidence type="ECO:0000313" key="6">
    <source>
        <dbReference type="EMBL" id="HCT14205.1"/>
    </source>
</evidence>
<dbReference type="SUPFAM" id="SSF51679">
    <property type="entry name" value="Bacterial luciferase-like"/>
    <property type="match status" value="1"/>
</dbReference>
<dbReference type="PANTHER" id="PTHR30011:SF16">
    <property type="entry name" value="C2H2 FINGER DOMAIN TRANSCRIPTION FACTOR (EUROFUNG)-RELATED"/>
    <property type="match status" value="1"/>
</dbReference>
<evidence type="ECO:0000256" key="3">
    <source>
        <dbReference type="ARBA" id="ARBA00023002"/>
    </source>
</evidence>
<evidence type="ECO:0000259" key="5">
    <source>
        <dbReference type="Pfam" id="PF00296"/>
    </source>
</evidence>
<organism evidence="6 7">
    <name type="scientific">Corynebacterium nuruki</name>
    <dbReference type="NCBI Taxonomy" id="1032851"/>
    <lineage>
        <taxon>Bacteria</taxon>
        <taxon>Bacillati</taxon>
        <taxon>Actinomycetota</taxon>
        <taxon>Actinomycetes</taxon>
        <taxon>Mycobacteriales</taxon>
        <taxon>Corynebacteriaceae</taxon>
        <taxon>Corynebacterium</taxon>
    </lineage>
</organism>
<dbReference type="RefSeq" id="WP_010119898.1">
    <property type="nucleotide sequence ID" value="NZ_DAITTW010000056.1"/>
</dbReference>
<dbReference type="GO" id="GO:0016705">
    <property type="term" value="F:oxidoreductase activity, acting on paired donors, with incorporation or reduction of molecular oxygen"/>
    <property type="evidence" value="ECO:0007669"/>
    <property type="project" value="InterPro"/>
</dbReference>
<dbReference type="Proteomes" id="UP000261739">
    <property type="component" value="Unassembled WGS sequence"/>
</dbReference>
<evidence type="ECO:0000256" key="4">
    <source>
        <dbReference type="ARBA" id="ARBA00023033"/>
    </source>
</evidence>
<dbReference type="STRING" id="863239.GCA_000213935_01943"/>
<keyword evidence="3" id="KW-0560">Oxidoreductase</keyword>
<evidence type="ECO:0000313" key="7">
    <source>
        <dbReference type="Proteomes" id="UP000261739"/>
    </source>
</evidence>
<dbReference type="Gene3D" id="3.20.20.30">
    <property type="entry name" value="Luciferase-like domain"/>
    <property type="match status" value="1"/>
</dbReference>
<proteinExistence type="predicted"/>
<keyword evidence="4" id="KW-0503">Monooxygenase</keyword>
<dbReference type="NCBIfam" id="TIGR03571">
    <property type="entry name" value="lucif_BA3436"/>
    <property type="match status" value="1"/>
</dbReference>
<gene>
    <name evidence="6" type="ORF">DIW82_05245</name>
</gene>
<sequence length="318" mass="35168">MTDVTGLPGFSRVFAADRLTVGLALPLDGPDPWRAAELVQRAERSGFAAVWARDIPLSVETFGDDGQEYDPFMYLTWLAAQTGSIALGTAAVVLPLAHPLLLAKRAAGLDLMSRGRFILGLASGDRPEEFRAFGLDKGDRGEIFRENLSVLDKAWEYPRGELHPISWSRGRVGGAEVVPKPTAGRVPRLMVGSCLQSMEFNVAHGDGWLTYHRSLPEQKIMVDRWRATARELGVGFRPFGESLWLDVLEDPDAPAQGRDFGYRLGRNALLELLDSQRRMGINHVSVNLRHGRRPVEEVMDELGEYVIPEFPVSVPPTA</sequence>
<name>A0A3D4SYQ4_9CORY</name>
<protein>
    <submittedName>
        <fullName evidence="6">TIGR03571 family LLM class oxidoreductase</fullName>
    </submittedName>
</protein>
<dbReference type="EMBL" id="DQID01000144">
    <property type="protein sequence ID" value="HCT14205.1"/>
    <property type="molecule type" value="Genomic_DNA"/>
</dbReference>
<dbReference type="InterPro" id="IPR020020">
    <property type="entry name" value="Luciferase-type_oxidoreductase"/>
</dbReference>
<dbReference type="AlphaFoldDB" id="A0A3D4SYQ4"/>
<dbReference type="PANTHER" id="PTHR30011">
    <property type="entry name" value="ALKANESULFONATE MONOOXYGENASE-RELATED"/>
    <property type="match status" value="1"/>
</dbReference>
<keyword evidence="1" id="KW-0285">Flavoprotein</keyword>
<evidence type="ECO:0000256" key="2">
    <source>
        <dbReference type="ARBA" id="ARBA00022643"/>
    </source>
</evidence>
<evidence type="ECO:0000256" key="1">
    <source>
        <dbReference type="ARBA" id="ARBA00022630"/>
    </source>
</evidence>
<dbReference type="Pfam" id="PF00296">
    <property type="entry name" value="Bac_luciferase"/>
    <property type="match status" value="1"/>
</dbReference>